<feature type="region of interest" description="Disordered" evidence="2">
    <location>
        <begin position="477"/>
        <end position="500"/>
    </location>
</feature>
<protein>
    <submittedName>
        <fullName evidence="4">Piso0_004346 protein</fullName>
    </submittedName>
</protein>
<proteinExistence type="predicted"/>
<accession>G8Y860</accession>
<feature type="region of interest" description="Disordered" evidence="2">
    <location>
        <begin position="115"/>
        <end position="135"/>
    </location>
</feature>
<dbReference type="GO" id="GO:0070860">
    <property type="term" value="C:RNA polymerase I core factor complex"/>
    <property type="evidence" value="ECO:0007669"/>
    <property type="project" value="TreeGrafter"/>
</dbReference>
<gene>
    <name evidence="4" type="primary">Piso0_004346</name>
    <name evidence="3" type="ORF">GNLVRS01_PISO0K14860g</name>
    <name evidence="4" type="ORF">GNLVRS01_PISO0L14861g</name>
</gene>
<dbReference type="InParanoid" id="G8Y860"/>
<reference evidence="4" key="1">
    <citation type="submission" date="2011-10" db="EMBL/GenBank/DDBJ databases">
        <authorList>
            <person name="Genoscope - CEA"/>
        </authorList>
    </citation>
    <scope>NUCLEOTIDE SEQUENCE</scope>
</reference>
<dbReference type="InterPro" id="IPR007224">
    <property type="entry name" value="TIF_Rrn11"/>
</dbReference>
<dbReference type="STRING" id="559304.G8Y860"/>
<dbReference type="Proteomes" id="UP000005222">
    <property type="component" value="Chromosome K"/>
</dbReference>
<reference evidence="5" key="2">
    <citation type="journal article" date="2012" name="G3 (Bethesda)">
        <title>Pichia sorbitophila, an interspecies yeast hybrid reveals early steps of genome resolution following polyploidization.</title>
        <authorList>
            <person name="Leh Louis V."/>
            <person name="Despons L."/>
            <person name="Friedrich A."/>
            <person name="Martin T."/>
            <person name="Durrens P."/>
            <person name="Casaregola S."/>
            <person name="Neuveglise C."/>
            <person name="Fairhead C."/>
            <person name="Marck C."/>
            <person name="Cruz J.A."/>
            <person name="Straub M.L."/>
            <person name="Kugler V."/>
            <person name="Sacerdot C."/>
            <person name="Uzunov Z."/>
            <person name="Thierry A."/>
            <person name="Weiss S."/>
            <person name="Bleykasten C."/>
            <person name="De Montigny J."/>
            <person name="Jacques N."/>
            <person name="Jung P."/>
            <person name="Lemaire M."/>
            <person name="Mallet S."/>
            <person name="Morel G."/>
            <person name="Richard G.F."/>
            <person name="Sarkar A."/>
            <person name="Savel G."/>
            <person name="Schacherer J."/>
            <person name="Seret M.L."/>
            <person name="Talla E."/>
            <person name="Samson G."/>
            <person name="Jubin C."/>
            <person name="Poulain J."/>
            <person name="Vacherie B."/>
            <person name="Barbe V."/>
            <person name="Pelletier E."/>
            <person name="Sherman D.J."/>
            <person name="Westhof E."/>
            <person name="Weissenbach J."/>
            <person name="Baret P.V."/>
            <person name="Wincker P."/>
            <person name="Gaillardin C."/>
            <person name="Dujon B."/>
            <person name="Souciet J.L."/>
        </authorList>
    </citation>
    <scope>NUCLEOTIDE SEQUENCE [LARGE SCALE GENOMIC DNA]</scope>
    <source>
        <strain evidence="5">ATCC MYA-4447 / BCRC 22081 / CBS 7064 / NBRC 10061 / NRRL Y-12695</strain>
    </source>
</reference>
<evidence type="ECO:0000313" key="3">
    <source>
        <dbReference type="EMBL" id="CCE83759.1"/>
    </source>
</evidence>
<keyword evidence="5" id="KW-1185">Reference proteome</keyword>
<dbReference type="InterPro" id="IPR053029">
    <property type="entry name" value="RNA_pol_I-specific_init_factor"/>
</dbReference>
<dbReference type="PANTHER" id="PTHR28244">
    <property type="entry name" value="RNA POLYMERASE I-SPECIFIC TRANSCRIPTION INITIATION FACTOR RRN11"/>
    <property type="match status" value="1"/>
</dbReference>
<dbReference type="GO" id="GO:0017025">
    <property type="term" value="F:TBP-class protein binding"/>
    <property type="evidence" value="ECO:0007669"/>
    <property type="project" value="TreeGrafter"/>
</dbReference>
<evidence type="ECO:0000256" key="1">
    <source>
        <dbReference type="SAM" id="Coils"/>
    </source>
</evidence>
<evidence type="ECO:0000256" key="2">
    <source>
        <dbReference type="SAM" id="MobiDB-lite"/>
    </source>
</evidence>
<dbReference type="EMBL" id="FO082049">
    <property type="protein sequence ID" value="CCE83759.1"/>
    <property type="molecule type" value="Genomic_DNA"/>
</dbReference>
<keyword evidence="1" id="KW-0175">Coiled coil</keyword>
<sequence>MFENFIYDSNVSNSKKKYKQLEKLLETYKELNVLTELKSQGKLTYGNVPKSLSDRNQLHDIIRRSISRKRLPEDTFEEWHKNPNLNVLLNRQTKGANQRSDMGDIANEVNEVKNSAENGNYTSGDHDTTNSSDSIDGNPRCAIQDFLKRFELSDNWVKASYLIKTSGLEVLPHGFDRSSSTFASKGMYSIRRHHLKNLKVLLHINILRKRWTAAYKIFCMLIRFPNVDIRSIWPLGIEILSRKREEGAYSSDDQASFKDEKFLNWLSSFYSINKHYNSISMNSRKFSAPVWRSGSKTHSPLYLITSLWTLLVKNKYSALGDKLEELLLEPPYNVDGTFYFLMALCKLLETIELVNKFLRANETHEPHTSEMDGDSYNGNEIINLPKEHIQERIQSSIKKIIENLNKCKELSFVFPETVFEVEIKKIIRIVGDVNLEEILGVSEKWNKQKVGDADLFSPIFADELDDSSKTYINYDLNEDNEKETTEGATISVQSNDIESE</sequence>
<evidence type="ECO:0000313" key="5">
    <source>
        <dbReference type="Proteomes" id="UP000005222"/>
    </source>
</evidence>
<dbReference type="PANTHER" id="PTHR28244:SF1">
    <property type="entry name" value="RNA POLYMERASE I-SPECIFIC TRANSCRIPTION INITIATION FACTOR RRN11"/>
    <property type="match status" value="1"/>
</dbReference>
<dbReference type="GO" id="GO:0001181">
    <property type="term" value="F:RNA polymerase I general transcription initiation factor activity"/>
    <property type="evidence" value="ECO:0007669"/>
    <property type="project" value="InterPro"/>
</dbReference>
<organism evidence="4 5">
    <name type="scientific">Pichia sorbitophila (strain ATCC MYA-4447 / BCRC 22081 / CBS 7064 / NBRC 10061 / NRRL Y-12695)</name>
    <name type="common">Hybrid yeast</name>
    <dbReference type="NCBI Taxonomy" id="559304"/>
    <lineage>
        <taxon>Eukaryota</taxon>
        <taxon>Fungi</taxon>
        <taxon>Dikarya</taxon>
        <taxon>Ascomycota</taxon>
        <taxon>Saccharomycotina</taxon>
        <taxon>Pichiomycetes</taxon>
        <taxon>Debaryomycetaceae</taxon>
        <taxon>Millerozyma</taxon>
    </lineage>
</organism>
<evidence type="ECO:0000313" key="4">
    <source>
        <dbReference type="EMBL" id="CCE84790.1"/>
    </source>
</evidence>
<dbReference type="eggNOG" id="ENOG502R1IK">
    <property type="taxonomic scope" value="Eukaryota"/>
</dbReference>
<dbReference type="Proteomes" id="UP000005222">
    <property type="component" value="Chromosome L"/>
</dbReference>
<feature type="coiled-coil region" evidence="1">
    <location>
        <begin position="11"/>
        <end position="38"/>
    </location>
</feature>
<dbReference type="EMBL" id="FO082048">
    <property type="protein sequence ID" value="CCE84790.1"/>
    <property type="molecule type" value="Genomic_DNA"/>
</dbReference>
<dbReference type="GO" id="GO:0042790">
    <property type="term" value="P:nucleolar large rRNA transcription by RNA polymerase I"/>
    <property type="evidence" value="ECO:0007669"/>
    <property type="project" value="TreeGrafter"/>
</dbReference>
<dbReference type="AlphaFoldDB" id="G8Y860"/>
<dbReference type="GO" id="GO:0001164">
    <property type="term" value="F:RNA polymerase I core promoter sequence-specific DNA binding"/>
    <property type="evidence" value="ECO:0007669"/>
    <property type="project" value="InterPro"/>
</dbReference>
<feature type="compositionally biased region" description="Polar residues" evidence="2">
    <location>
        <begin position="486"/>
        <end position="500"/>
    </location>
</feature>
<dbReference type="OrthoDB" id="2159786at2759"/>
<dbReference type="Pfam" id="PF04090">
    <property type="entry name" value="Rrn11"/>
    <property type="match status" value="1"/>
</dbReference>
<name>G8Y860_PICSO</name>
<dbReference type="HOGENOM" id="CLU_025508_0_0_1"/>